<comment type="caution">
    <text evidence="6">The sequence shown here is derived from an EMBL/GenBank/DDBJ whole genome shotgun (WGS) entry which is preliminary data.</text>
</comment>
<sequence>MNISSRPINDPQNITFSQSTTINPQTSPPSSKLKMSANTPSAASRQTSSSHRIRSRNTSNNTPEELAAKAERNRAAQRAFRQRRDQYVKDLEWRATQFEELQHFVHQLTEENQMLRLRVESLTHHINQLGLPLPPLPPINSVNIGPPNPQHQNQISSSTGNTTTIF</sequence>
<feature type="domain" description="BZIP" evidence="4">
    <location>
        <begin position="69"/>
        <end position="83"/>
    </location>
</feature>
<evidence type="ECO:0000256" key="2">
    <source>
        <dbReference type="ARBA" id="ARBA00023242"/>
    </source>
</evidence>
<dbReference type="GO" id="GO:0000976">
    <property type="term" value="F:transcription cis-regulatory region binding"/>
    <property type="evidence" value="ECO:0007669"/>
    <property type="project" value="InterPro"/>
</dbReference>
<dbReference type="Proteomes" id="UP000245591">
    <property type="component" value="Unassembled WGS sequence"/>
</dbReference>
<dbReference type="InterPro" id="IPR046347">
    <property type="entry name" value="bZIP_sf"/>
</dbReference>
<feature type="compositionally biased region" description="Polar residues" evidence="3">
    <location>
        <begin position="1"/>
        <end position="30"/>
    </location>
</feature>
<dbReference type="InterPro" id="IPR050936">
    <property type="entry name" value="AP-1-like"/>
</dbReference>
<comment type="subcellular location">
    <subcellularLocation>
        <location evidence="1">Nucleus</location>
    </subcellularLocation>
</comment>
<evidence type="ECO:0000256" key="1">
    <source>
        <dbReference type="ARBA" id="ARBA00004123"/>
    </source>
</evidence>
<proteinExistence type="predicted"/>
<dbReference type="CDD" id="cd14688">
    <property type="entry name" value="bZIP_YAP"/>
    <property type="match status" value="1"/>
</dbReference>
<dbReference type="GO" id="GO:0090575">
    <property type="term" value="C:RNA polymerase II transcription regulator complex"/>
    <property type="evidence" value="ECO:0007669"/>
    <property type="project" value="TreeGrafter"/>
</dbReference>
<feature type="region of interest" description="Disordered" evidence="3">
    <location>
        <begin position="1"/>
        <end position="76"/>
    </location>
</feature>
<dbReference type="PROSITE" id="PS00036">
    <property type="entry name" value="BZIP_BASIC"/>
    <property type="match status" value="1"/>
</dbReference>
<keyword evidence="7" id="KW-1185">Reference proteome</keyword>
<protein>
    <recommendedName>
        <fullName evidence="4">BZIP domain-containing protein</fullName>
    </recommendedName>
</protein>
<dbReference type="AlphaFoldDB" id="A0A2U1J9X1"/>
<evidence type="ECO:0000256" key="3">
    <source>
        <dbReference type="SAM" id="MobiDB-lite"/>
    </source>
</evidence>
<dbReference type="InterPro" id="IPR004827">
    <property type="entry name" value="bZIP"/>
</dbReference>
<dbReference type="PANTHER" id="PTHR40621:SF6">
    <property type="entry name" value="AP-1-LIKE TRANSCRIPTION FACTOR YAP1-RELATED"/>
    <property type="match status" value="1"/>
</dbReference>
<name>A0A2U1J9X1_SMIAN</name>
<evidence type="ECO:0000313" key="7">
    <source>
        <dbReference type="Proteomes" id="UP000245591"/>
    </source>
</evidence>
<reference evidence="6 7" key="1">
    <citation type="journal article" date="2018" name="MBio">
        <title>Comparative Genomics Reveals the Core Gene Toolbox for the Fungus-Insect Symbiosis.</title>
        <authorList>
            <person name="Wang Y."/>
            <person name="Stata M."/>
            <person name="Wang W."/>
            <person name="Stajich J.E."/>
            <person name="White M.M."/>
            <person name="Moncalvo J.M."/>
        </authorList>
    </citation>
    <scope>NUCLEOTIDE SEQUENCE [LARGE SCALE GENOMIC DNA]</scope>
    <source>
        <strain evidence="6 7">AUS-126-30</strain>
    </source>
</reference>
<feature type="compositionally biased region" description="Polar residues" evidence="3">
    <location>
        <begin position="36"/>
        <end position="63"/>
    </location>
</feature>
<dbReference type="Pfam" id="PF00170">
    <property type="entry name" value="bZIP_1"/>
    <property type="match status" value="1"/>
</dbReference>
<gene>
    <name evidence="6" type="ORF">BB558_002064</name>
    <name evidence="5" type="ORF">BB558_006091</name>
</gene>
<dbReference type="GO" id="GO:0001228">
    <property type="term" value="F:DNA-binding transcription activator activity, RNA polymerase II-specific"/>
    <property type="evidence" value="ECO:0007669"/>
    <property type="project" value="TreeGrafter"/>
</dbReference>
<dbReference type="EMBL" id="MBFU01000129">
    <property type="protein sequence ID" value="PWA01825.1"/>
    <property type="molecule type" value="Genomic_DNA"/>
</dbReference>
<evidence type="ECO:0000313" key="6">
    <source>
        <dbReference type="EMBL" id="PWA01825.1"/>
    </source>
</evidence>
<accession>A0A2U1J9X1</accession>
<dbReference type="Gene3D" id="1.20.5.170">
    <property type="match status" value="1"/>
</dbReference>
<evidence type="ECO:0000259" key="4">
    <source>
        <dbReference type="PROSITE" id="PS00036"/>
    </source>
</evidence>
<dbReference type="SMART" id="SM00338">
    <property type="entry name" value="BRLZ"/>
    <property type="match status" value="1"/>
</dbReference>
<dbReference type="SUPFAM" id="SSF57959">
    <property type="entry name" value="Leucine zipper domain"/>
    <property type="match status" value="1"/>
</dbReference>
<organism evidence="6 7">
    <name type="scientific">Smittium angustum</name>
    <dbReference type="NCBI Taxonomy" id="133377"/>
    <lineage>
        <taxon>Eukaryota</taxon>
        <taxon>Fungi</taxon>
        <taxon>Fungi incertae sedis</taxon>
        <taxon>Zoopagomycota</taxon>
        <taxon>Kickxellomycotina</taxon>
        <taxon>Harpellomycetes</taxon>
        <taxon>Harpellales</taxon>
        <taxon>Legeriomycetaceae</taxon>
        <taxon>Smittium</taxon>
    </lineage>
</organism>
<evidence type="ECO:0000313" key="5">
    <source>
        <dbReference type="EMBL" id="PVZ97928.1"/>
    </source>
</evidence>
<dbReference type="EMBL" id="MBFU01000662">
    <property type="protein sequence ID" value="PVZ97928.1"/>
    <property type="molecule type" value="Genomic_DNA"/>
</dbReference>
<keyword evidence="2" id="KW-0539">Nucleus</keyword>
<dbReference type="PANTHER" id="PTHR40621">
    <property type="entry name" value="TRANSCRIPTION FACTOR KAPC-RELATED"/>
    <property type="match status" value="1"/>
</dbReference>